<sequence length="150" mass="17139">MKIITGKEETTQNAKINAIIAFYRVFRSRNLAEMAHVWAQSEQVLMANPLGGIKIGWPEIRAVYARIFEGPTQVEIVFQDYNIISSGEMFVVTGREMGRVFRGTNKIDLKIRTSRVFQLIDGQWRQVTHHGSIDDPEMLKSYQALVAHSK</sequence>
<organism evidence="2">
    <name type="scientific">hydrothermal vent metagenome</name>
    <dbReference type="NCBI Taxonomy" id="652676"/>
    <lineage>
        <taxon>unclassified sequences</taxon>
        <taxon>metagenomes</taxon>
        <taxon>ecological metagenomes</taxon>
    </lineage>
</organism>
<dbReference type="Pfam" id="PF13474">
    <property type="entry name" value="SnoaL_3"/>
    <property type="match status" value="1"/>
</dbReference>
<evidence type="ECO:0000259" key="1">
    <source>
        <dbReference type="Pfam" id="PF13474"/>
    </source>
</evidence>
<dbReference type="InterPro" id="IPR032710">
    <property type="entry name" value="NTF2-like_dom_sf"/>
</dbReference>
<feature type="domain" description="SnoaL-like" evidence="1">
    <location>
        <begin position="18"/>
        <end position="133"/>
    </location>
</feature>
<protein>
    <submittedName>
        <fullName evidence="2">Alternative dihydrofolate reductase 3</fullName>
    </submittedName>
</protein>
<dbReference type="Gene3D" id="3.10.450.50">
    <property type="match status" value="1"/>
</dbReference>
<evidence type="ECO:0000313" key="2">
    <source>
        <dbReference type="EMBL" id="VAX25809.1"/>
    </source>
</evidence>
<dbReference type="InterPro" id="IPR037401">
    <property type="entry name" value="SnoaL-like"/>
</dbReference>
<dbReference type="AlphaFoldDB" id="A0A3B1C6M9"/>
<name>A0A3B1C6M9_9ZZZZ</name>
<accession>A0A3B1C6M9</accession>
<reference evidence="2" key="1">
    <citation type="submission" date="2018-06" db="EMBL/GenBank/DDBJ databases">
        <authorList>
            <person name="Zhirakovskaya E."/>
        </authorList>
    </citation>
    <scope>NUCLEOTIDE SEQUENCE</scope>
</reference>
<dbReference type="SUPFAM" id="SSF54427">
    <property type="entry name" value="NTF2-like"/>
    <property type="match status" value="1"/>
</dbReference>
<proteinExistence type="predicted"/>
<dbReference type="EMBL" id="UOGF01000002">
    <property type="protein sequence ID" value="VAX25809.1"/>
    <property type="molecule type" value="Genomic_DNA"/>
</dbReference>
<gene>
    <name evidence="2" type="ORF">MNBD_NITROSPIRAE01-311</name>
</gene>